<name>A0ABV6GGU6_9BACI</name>
<proteinExistence type="predicted"/>
<keyword evidence="1" id="KW-0805">Transcription regulation</keyword>
<evidence type="ECO:0000313" key="3">
    <source>
        <dbReference type="Proteomes" id="UP001589854"/>
    </source>
</evidence>
<keyword evidence="1" id="KW-0804">Transcription</keyword>
<comment type="caution">
    <text evidence="2">The sequence shown here is derived from an EMBL/GenBank/DDBJ whole genome shotgun (WGS) entry which is preliminary data.</text>
</comment>
<organism evidence="2 3">
    <name type="scientific">Metabacillus herbersteinensis</name>
    <dbReference type="NCBI Taxonomy" id="283816"/>
    <lineage>
        <taxon>Bacteria</taxon>
        <taxon>Bacillati</taxon>
        <taxon>Bacillota</taxon>
        <taxon>Bacilli</taxon>
        <taxon>Bacillales</taxon>
        <taxon>Bacillaceae</taxon>
        <taxon>Metabacillus</taxon>
    </lineage>
</organism>
<dbReference type="InterPro" id="IPR006699">
    <property type="entry name" value="GlpP"/>
</dbReference>
<sequence length="186" mass="20581">MGFEDQQLLPAIRNMKQFDIFLGSSFQYGVLLDSHLGQVNNIVKAANLNDKKLLVHVDLIQGLKHDEYAAEFICQEIKPAGLISTRSTVITKAKQKGIIAIQRLFLLDSSALKKSLEIIAKHQPDYIEVLPGLVPSLISEVKSKTNVPILAGGFVKSIDDVYSALNAGATAVTTSEHRLWKEYTKY</sequence>
<evidence type="ECO:0000256" key="1">
    <source>
        <dbReference type="PIRNR" id="PIRNR016897"/>
    </source>
</evidence>
<dbReference type="SUPFAM" id="SSF110391">
    <property type="entry name" value="GlpP-like"/>
    <property type="match status" value="1"/>
</dbReference>
<dbReference type="InterPro" id="IPR013785">
    <property type="entry name" value="Aldolase_TIM"/>
</dbReference>
<keyword evidence="3" id="KW-1185">Reference proteome</keyword>
<dbReference type="Proteomes" id="UP001589854">
    <property type="component" value="Unassembled WGS sequence"/>
</dbReference>
<dbReference type="EMBL" id="JBHLVO010000008">
    <property type="protein sequence ID" value="MFC0272172.1"/>
    <property type="molecule type" value="Genomic_DNA"/>
</dbReference>
<protein>
    <recommendedName>
        <fullName evidence="1">Glycerol uptake operon antiterminator regulatory protein</fullName>
    </recommendedName>
</protein>
<gene>
    <name evidence="2" type="ORF">ACFFIX_11980</name>
</gene>
<accession>A0ABV6GGU6</accession>
<keyword evidence="1" id="KW-0319">Glycerol metabolism</keyword>
<keyword evidence="1" id="KW-0694">RNA-binding</keyword>
<dbReference type="Gene3D" id="3.20.20.70">
    <property type="entry name" value="Aldolase class I"/>
    <property type="match status" value="1"/>
</dbReference>
<dbReference type="PIRSF" id="PIRSF016897">
    <property type="entry name" value="GlpP"/>
    <property type="match status" value="1"/>
</dbReference>
<evidence type="ECO:0000313" key="2">
    <source>
        <dbReference type="EMBL" id="MFC0272172.1"/>
    </source>
</evidence>
<comment type="function">
    <text evidence="1">Regulates expression of the glpD operon. In the presence of glycerol 3-phosphate (G3P) causes antitermination of transcription of glpD at the inverted repeat of the leader region to enhance its transcription. Binds and stabilizes glpD leader mRNA.</text>
</comment>
<dbReference type="PANTHER" id="PTHR35787:SF1">
    <property type="entry name" value="GLYCEROL UPTAKE OPERON ANTITERMINATOR REGULATORY PROTEIN"/>
    <property type="match status" value="1"/>
</dbReference>
<reference evidence="2 3" key="1">
    <citation type="submission" date="2024-09" db="EMBL/GenBank/DDBJ databases">
        <authorList>
            <person name="Sun Q."/>
            <person name="Mori K."/>
        </authorList>
    </citation>
    <scope>NUCLEOTIDE SEQUENCE [LARGE SCALE GENOMIC DNA]</scope>
    <source>
        <strain evidence="2 3">CCM 7228</strain>
    </source>
</reference>
<dbReference type="Pfam" id="PF04309">
    <property type="entry name" value="G3P_antiterm"/>
    <property type="match status" value="1"/>
</dbReference>
<dbReference type="RefSeq" id="WP_378934209.1">
    <property type="nucleotide sequence ID" value="NZ_JBHLVO010000008.1"/>
</dbReference>
<dbReference type="PANTHER" id="PTHR35787">
    <property type="entry name" value="GLYCEROL UPTAKE OPERON ANTITERMINATOR REGULATORY PROTEIN"/>
    <property type="match status" value="1"/>
</dbReference>